<sequence length="201" mass="20790">MNPRSALPTEVHGVRCAPARTIRRFGPLLGGIALLVGCTGPAPVPPPPTPSPSSTAAACPESGVAITAGPVDGAMGLRAIGIVLTNCGTRDYTANGFPVVRVLDEDRQPLDITVGNGSAPVSAPDSYDGPPRPVTLRPGEQVMARILWRNTVTDSTVPATRGKYLEIAPAAGEPPQIVAPRTVIDLGNTGRLAVNAWQIRP</sequence>
<comment type="caution">
    <text evidence="2">The sequence shown here is derived from an EMBL/GenBank/DDBJ whole genome shotgun (WGS) entry which is preliminary data.</text>
</comment>
<keyword evidence="3" id="KW-1185">Reference proteome</keyword>
<accession>A0ABS0H7X3</accession>
<protein>
    <submittedName>
        <fullName evidence="2">DUF4232 domain-containing protein</fullName>
    </submittedName>
</protein>
<name>A0ABS0H7X3_9ACTN</name>
<evidence type="ECO:0000259" key="1">
    <source>
        <dbReference type="Pfam" id="PF14016"/>
    </source>
</evidence>
<evidence type="ECO:0000313" key="2">
    <source>
        <dbReference type="EMBL" id="MBF9134244.1"/>
    </source>
</evidence>
<dbReference type="InterPro" id="IPR025326">
    <property type="entry name" value="DUF4232"/>
</dbReference>
<dbReference type="Proteomes" id="UP000638560">
    <property type="component" value="Unassembled WGS sequence"/>
</dbReference>
<organism evidence="2 3">
    <name type="scientific">Plantactinospora alkalitolerans</name>
    <dbReference type="NCBI Taxonomy" id="2789879"/>
    <lineage>
        <taxon>Bacteria</taxon>
        <taxon>Bacillati</taxon>
        <taxon>Actinomycetota</taxon>
        <taxon>Actinomycetes</taxon>
        <taxon>Micromonosporales</taxon>
        <taxon>Micromonosporaceae</taxon>
        <taxon>Plantactinospora</taxon>
    </lineage>
</organism>
<dbReference type="RefSeq" id="WP_196205723.1">
    <property type="nucleotide sequence ID" value="NZ_JADPUN010000331.1"/>
</dbReference>
<gene>
    <name evidence="2" type="ORF">I0C86_35715</name>
</gene>
<proteinExistence type="predicted"/>
<reference evidence="2 3" key="1">
    <citation type="submission" date="2020-11" db="EMBL/GenBank/DDBJ databases">
        <title>A novel isolate from a Black sea contaminated sediment with potential to produce alkanes: Plantactinospora alkalitolerans sp. nov.</title>
        <authorList>
            <person name="Carro L."/>
            <person name="Veyisoglu A."/>
            <person name="Guven K."/>
            <person name="Schumann P."/>
            <person name="Klenk H.-P."/>
            <person name="Sahin N."/>
        </authorList>
    </citation>
    <scope>NUCLEOTIDE SEQUENCE [LARGE SCALE GENOMIC DNA]</scope>
    <source>
        <strain evidence="2 3">S1510</strain>
    </source>
</reference>
<dbReference type="Pfam" id="PF14016">
    <property type="entry name" value="DUF4232"/>
    <property type="match status" value="1"/>
</dbReference>
<evidence type="ECO:0000313" key="3">
    <source>
        <dbReference type="Proteomes" id="UP000638560"/>
    </source>
</evidence>
<feature type="domain" description="DUF4232" evidence="1">
    <location>
        <begin position="59"/>
        <end position="198"/>
    </location>
</feature>
<dbReference type="EMBL" id="JADPUN010000331">
    <property type="protein sequence ID" value="MBF9134244.1"/>
    <property type="molecule type" value="Genomic_DNA"/>
</dbReference>